<evidence type="ECO:0000256" key="1">
    <source>
        <dbReference type="ARBA" id="ARBA00023125"/>
    </source>
</evidence>
<dbReference type="PANTHER" id="PTHR46558:SF11">
    <property type="entry name" value="HTH-TYPE TRANSCRIPTIONAL REGULATOR XRE"/>
    <property type="match status" value="1"/>
</dbReference>
<dbReference type="OrthoDB" id="2168837at2"/>
<dbReference type="Proteomes" id="UP000195918">
    <property type="component" value="Unassembled WGS sequence"/>
</dbReference>
<dbReference type="InterPro" id="IPR001387">
    <property type="entry name" value="Cro/C1-type_HTH"/>
</dbReference>
<dbReference type="PROSITE" id="PS50943">
    <property type="entry name" value="HTH_CROC1"/>
    <property type="match status" value="2"/>
</dbReference>
<dbReference type="CDD" id="cd00093">
    <property type="entry name" value="HTH_XRE"/>
    <property type="match status" value="2"/>
</dbReference>
<accession>A0A1X6WRZ1</accession>
<dbReference type="AlphaFoldDB" id="A0A1X6WRZ1"/>
<feature type="domain" description="HTH cro/C1-type" evidence="2">
    <location>
        <begin position="12"/>
        <end position="67"/>
    </location>
</feature>
<name>A0A1X6WRZ1_9ENTE</name>
<dbReference type="InterPro" id="IPR010982">
    <property type="entry name" value="Lambda_DNA-bd_dom_sf"/>
</dbReference>
<dbReference type="RefSeq" id="WP_086952738.1">
    <property type="nucleotide sequence ID" value="NZ_FWFD01000019.1"/>
</dbReference>
<gene>
    <name evidence="3" type="ORF">FM121_13575</name>
</gene>
<dbReference type="PANTHER" id="PTHR46558">
    <property type="entry name" value="TRACRIPTIONAL REGULATORY PROTEIN-RELATED-RELATED"/>
    <property type="match status" value="1"/>
</dbReference>
<dbReference type="SMART" id="SM00530">
    <property type="entry name" value="HTH_XRE"/>
    <property type="match status" value="2"/>
</dbReference>
<dbReference type="Pfam" id="PF01381">
    <property type="entry name" value="HTH_3"/>
    <property type="match status" value="2"/>
</dbReference>
<evidence type="ECO:0000313" key="4">
    <source>
        <dbReference type="Proteomes" id="UP000195918"/>
    </source>
</evidence>
<evidence type="ECO:0000259" key="2">
    <source>
        <dbReference type="PROSITE" id="PS50943"/>
    </source>
</evidence>
<reference evidence="4" key="1">
    <citation type="submission" date="2017-02" db="EMBL/GenBank/DDBJ databases">
        <authorList>
            <person name="Dridi B."/>
        </authorList>
    </citation>
    <scope>NUCLEOTIDE SEQUENCE [LARGE SCALE GENOMIC DNA]</scope>
    <source>
        <strain evidence="4">bH819</strain>
    </source>
</reference>
<dbReference type="Gene3D" id="1.10.260.40">
    <property type="entry name" value="lambda repressor-like DNA-binding domains"/>
    <property type="match status" value="2"/>
</dbReference>
<evidence type="ECO:0000313" key="3">
    <source>
        <dbReference type="EMBL" id="SLM87123.1"/>
    </source>
</evidence>
<feature type="domain" description="HTH cro/C1-type" evidence="2">
    <location>
        <begin position="152"/>
        <end position="207"/>
    </location>
</feature>
<sequence>MKINLVESGIRIKQIREEHNYTMADLGKLVDTSSPSTINNWEKGNNLPNKNRLEKIALLGNTTTDWIKYGGVGDYVCKLTYLQEKEVLTRSGEDSLIKYRNNLLEILNRQKISYEEDLVIIQCANHLLEILYMNENDSPDNKPNPKLTGQIIRTIRKSKNMTMKEFADLIGSSQKGNVNNWERGFTLPNKKRLSRIAEIGDTTVEWLLHGRIDYKDEVIKNLKLENEKFKKIIENLRGKLS</sequence>
<proteinExistence type="predicted"/>
<organism evidence="3 4">
    <name type="scientific">Vagococcus fluvialis bH819</name>
    <dbReference type="NCBI Taxonomy" id="1255619"/>
    <lineage>
        <taxon>Bacteria</taxon>
        <taxon>Bacillati</taxon>
        <taxon>Bacillota</taxon>
        <taxon>Bacilli</taxon>
        <taxon>Lactobacillales</taxon>
        <taxon>Enterococcaceae</taxon>
        <taxon>Vagococcus</taxon>
    </lineage>
</organism>
<dbReference type="GO" id="GO:0003677">
    <property type="term" value="F:DNA binding"/>
    <property type="evidence" value="ECO:0007669"/>
    <property type="project" value="UniProtKB-KW"/>
</dbReference>
<keyword evidence="1" id="KW-0238">DNA-binding</keyword>
<dbReference type="SUPFAM" id="SSF47413">
    <property type="entry name" value="lambda repressor-like DNA-binding domains"/>
    <property type="match status" value="2"/>
</dbReference>
<keyword evidence="4" id="KW-1185">Reference proteome</keyword>
<protein>
    <submittedName>
        <fullName evidence="3">Prophage ps3 protein 15</fullName>
    </submittedName>
</protein>
<dbReference type="EMBL" id="FWFD01000019">
    <property type="protein sequence ID" value="SLM87123.1"/>
    <property type="molecule type" value="Genomic_DNA"/>
</dbReference>